<keyword evidence="1" id="KW-0732">Signal</keyword>
<dbReference type="Pfam" id="PF23283">
    <property type="entry name" value="D8C_UMOD"/>
    <property type="match status" value="1"/>
</dbReference>
<protein>
    <recommendedName>
        <fullName evidence="3">UMOD/GP2/OIT3-like D8C domain-containing protein</fullName>
    </recommendedName>
</protein>
<dbReference type="InterPro" id="IPR057774">
    <property type="entry name" value="D8C_UMOD/GP2/OIT3-like"/>
</dbReference>
<name>A0A820CEK7_9BILA</name>
<evidence type="ECO:0000313" key="4">
    <source>
        <dbReference type="EMBL" id="CAF4212549.1"/>
    </source>
</evidence>
<accession>A0A820CEK7</accession>
<organism evidence="4 5">
    <name type="scientific">Adineta steineri</name>
    <dbReference type="NCBI Taxonomy" id="433720"/>
    <lineage>
        <taxon>Eukaryota</taxon>
        <taxon>Metazoa</taxon>
        <taxon>Spiralia</taxon>
        <taxon>Gnathifera</taxon>
        <taxon>Rotifera</taxon>
        <taxon>Eurotatoria</taxon>
        <taxon>Bdelloidea</taxon>
        <taxon>Adinetida</taxon>
        <taxon>Adinetidae</taxon>
        <taxon>Adineta</taxon>
    </lineage>
</organism>
<dbReference type="Proteomes" id="UP000663844">
    <property type="component" value="Unassembled WGS sequence"/>
</dbReference>
<evidence type="ECO:0000313" key="5">
    <source>
        <dbReference type="Proteomes" id="UP000663844"/>
    </source>
</evidence>
<comment type="caution">
    <text evidence="4">The sequence shown here is derived from an EMBL/GenBank/DDBJ whole genome shotgun (WGS) entry which is preliminary data.</text>
</comment>
<feature type="domain" description="UMOD/GP2/OIT3-like D8C" evidence="3">
    <location>
        <begin position="6"/>
        <end position="87"/>
    </location>
</feature>
<sequence length="105" mass="11275">MWVRFVGVGGTQIPTSPVPLVRCGTNAPGWYSGQMPTSGNTTINGTVCYSWTSSNCSYSNSVSVTNCGSYYVYQLSAPPTCDLRYCTDIPGVWITDTTITPVEGK</sequence>
<keyword evidence="2" id="KW-1015">Disulfide bond</keyword>
<evidence type="ECO:0000256" key="1">
    <source>
        <dbReference type="ARBA" id="ARBA00022729"/>
    </source>
</evidence>
<dbReference type="AlphaFoldDB" id="A0A820CEK7"/>
<evidence type="ECO:0000259" key="3">
    <source>
        <dbReference type="Pfam" id="PF23283"/>
    </source>
</evidence>
<gene>
    <name evidence="4" type="ORF">OXD698_LOCUS41431</name>
</gene>
<proteinExistence type="predicted"/>
<dbReference type="EMBL" id="CAJOAZ010009934">
    <property type="protein sequence ID" value="CAF4212549.1"/>
    <property type="molecule type" value="Genomic_DNA"/>
</dbReference>
<evidence type="ECO:0000256" key="2">
    <source>
        <dbReference type="ARBA" id="ARBA00023157"/>
    </source>
</evidence>
<reference evidence="4" key="1">
    <citation type="submission" date="2021-02" db="EMBL/GenBank/DDBJ databases">
        <authorList>
            <person name="Nowell W R."/>
        </authorList>
    </citation>
    <scope>NUCLEOTIDE SEQUENCE</scope>
</reference>